<accession>A0ABQ9WFQ0</accession>
<comment type="caution">
    <text evidence="1">The sequence shown here is derived from an EMBL/GenBank/DDBJ whole genome shotgun (WGS) entry which is preliminary data.</text>
</comment>
<feature type="non-terminal residue" evidence="1">
    <location>
        <position position="1"/>
    </location>
</feature>
<dbReference type="EMBL" id="JASSZA010000001">
    <property type="protein sequence ID" value="KAK2119182.1"/>
    <property type="molecule type" value="Genomic_DNA"/>
</dbReference>
<evidence type="ECO:0000313" key="2">
    <source>
        <dbReference type="Proteomes" id="UP001266305"/>
    </source>
</evidence>
<evidence type="ECO:0000313" key="1">
    <source>
        <dbReference type="EMBL" id="KAK2119182.1"/>
    </source>
</evidence>
<sequence length="50" mass="5226">QFSAPPECLCGLRKLEKPPLEQQRPGAGTPGSMAAFTGVSMQLRVSGPAK</sequence>
<organism evidence="1 2">
    <name type="scientific">Saguinus oedipus</name>
    <name type="common">Cotton-top tamarin</name>
    <name type="synonym">Oedipomidas oedipus</name>
    <dbReference type="NCBI Taxonomy" id="9490"/>
    <lineage>
        <taxon>Eukaryota</taxon>
        <taxon>Metazoa</taxon>
        <taxon>Chordata</taxon>
        <taxon>Craniata</taxon>
        <taxon>Vertebrata</taxon>
        <taxon>Euteleostomi</taxon>
        <taxon>Mammalia</taxon>
        <taxon>Eutheria</taxon>
        <taxon>Euarchontoglires</taxon>
        <taxon>Primates</taxon>
        <taxon>Haplorrhini</taxon>
        <taxon>Platyrrhini</taxon>
        <taxon>Cebidae</taxon>
        <taxon>Callitrichinae</taxon>
        <taxon>Saguinus</taxon>
    </lineage>
</organism>
<proteinExistence type="predicted"/>
<keyword evidence="2" id="KW-1185">Reference proteome</keyword>
<name>A0ABQ9WFQ0_SAGOE</name>
<dbReference type="Proteomes" id="UP001266305">
    <property type="component" value="Unassembled WGS sequence"/>
</dbReference>
<reference evidence="1 2" key="1">
    <citation type="submission" date="2023-05" db="EMBL/GenBank/DDBJ databases">
        <title>B98-5 Cell Line De Novo Hybrid Assembly: An Optical Mapping Approach.</title>
        <authorList>
            <person name="Kananen K."/>
            <person name="Auerbach J.A."/>
            <person name="Kautto E."/>
            <person name="Blachly J.S."/>
        </authorList>
    </citation>
    <scope>NUCLEOTIDE SEQUENCE [LARGE SCALE GENOMIC DNA]</scope>
    <source>
        <strain evidence="1">B95-8</strain>
        <tissue evidence="1">Cell line</tissue>
    </source>
</reference>
<protein>
    <submittedName>
        <fullName evidence="1">Uncharacterized protein</fullName>
    </submittedName>
</protein>
<gene>
    <name evidence="1" type="ORF">P7K49_000568</name>
</gene>